<gene>
    <name evidence="3" type="ORF">GGX14DRAFT_407132</name>
</gene>
<evidence type="ECO:0000256" key="1">
    <source>
        <dbReference type="ARBA" id="ARBA00022801"/>
    </source>
</evidence>
<organism evidence="3 4">
    <name type="scientific">Mycena pura</name>
    <dbReference type="NCBI Taxonomy" id="153505"/>
    <lineage>
        <taxon>Eukaryota</taxon>
        <taxon>Fungi</taxon>
        <taxon>Dikarya</taxon>
        <taxon>Basidiomycota</taxon>
        <taxon>Agaricomycotina</taxon>
        <taxon>Agaricomycetes</taxon>
        <taxon>Agaricomycetidae</taxon>
        <taxon>Agaricales</taxon>
        <taxon>Marasmiineae</taxon>
        <taxon>Mycenaceae</taxon>
        <taxon>Mycena</taxon>
    </lineage>
</organism>
<proteinExistence type="predicted"/>
<evidence type="ECO:0000256" key="2">
    <source>
        <dbReference type="SAM" id="MobiDB-lite"/>
    </source>
</evidence>
<name>A0AAD6URT4_9AGAR</name>
<accession>A0AAD6URT4</accession>
<dbReference type="GO" id="GO:0004553">
    <property type="term" value="F:hydrolase activity, hydrolyzing O-glycosyl compounds"/>
    <property type="evidence" value="ECO:0007669"/>
    <property type="project" value="InterPro"/>
</dbReference>
<sequence length="171" mass="18173">MLSPWCYHSYQSYQGLRGSALNATRPTGAIYLGTQPMCSSAPQHVVGPVTVEVWIDHPKVMAVLHAGLPSPRATNPSGRLPYTITKEHADYPADILYTSNQPARLIPQITWFDLKHATGAPAANSVAASGKPASSPACVSPPPLPQHPPPPPRPHPGTRRCYARGAAESGS</sequence>
<comment type="caution">
    <text evidence="3">The sequence shown here is derived from an EMBL/GenBank/DDBJ whole genome shotgun (WGS) entry which is preliminary data.</text>
</comment>
<keyword evidence="4" id="KW-1185">Reference proteome</keyword>
<dbReference type="Gene3D" id="3.40.50.1700">
    <property type="entry name" value="Glycoside hydrolase family 3 C-terminal domain"/>
    <property type="match status" value="1"/>
</dbReference>
<feature type="compositionally biased region" description="Pro residues" evidence="2">
    <location>
        <begin position="139"/>
        <end position="155"/>
    </location>
</feature>
<dbReference type="InterPro" id="IPR036881">
    <property type="entry name" value="Glyco_hydro_3_C_sf"/>
</dbReference>
<reference evidence="3" key="1">
    <citation type="submission" date="2023-03" db="EMBL/GenBank/DDBJ databases">
        <title>Massive genome expansion in bonnet fungi (Mycena s.s.) driven by repeated elements and novel gene families across ecological guilds.</title>
        <authorList>
            <consortium name="Lawrence Berkeley National Laboratory"/>
            <person name="Harder C.B."/>
            <person name="Miyauchi S."/>
            <person name="Viragh M."/>
            <person name="Kuo A."/>
            <person name="Thoen E."/>
            <person name="Andreopoulos B."/>
            <person name="Lu D."/>
            <person name="Skrede I."/>
            <person name="Drula E."/>
            <person name="Henrissat B."/>
            <person name="Morin E."/>
            <person name="Kohler A."/>
            <person name="Barry K."/>
            <person name="LaButti K."/>
            <person name="Morin E."/>
            <person name="Salamov A."/>
            <person name="Lipzen A."/>
            <person name="Mereny Z."/>
            <person name="Hegedus B."/>
            <person name="Baldrian P."/>
            <person name="Stursova M."/>
            <person name="Weitz H."/>
            <person name="Taylor A."/>
            <person name="Grigoriev I.V."/>
            <person name="Nagy L.G."/>
            <person name="Martin F."/>
            <person name="Kauserud H."/>
        </authorList>
    </citation>
    <scope>NUCLEOTIDE SEQUENCE</scope>
    <source>
        <strain evidence="3">9144</strain>
    </source>
</reference>
<dbReference type="SUPFAM" id="SSF52279">
    <property type="entry name" value="Beta-D-glucan exohydrolase, C-terminal domain"/>
    <property type="match status" value="1"/>
</dbReference>
<protein>
    <submittedName>
        <fullName evidence="3">Uncharacterized protein</fullName>
    </submittedName>
</protein>
<dbReference type="EMBL" id="JARJCW010000132">
    <property type="protein sequence ID" value="KAJ7191468.1"/>
    <property type="molecule type" value="Genomic_DNA"/>
</dbReference>
<dbReference type="GO" id="GO:0005975">
    <property type="term" value="P:carbohydrate metabolic process"/>
    <property type="evidence" value="ECO:0007669"/>
    <property type="project" value="InterPro"/>
</dbReference>
<feature type="region of interest" description="Disordered" evidence="2">
    <location>
        <begin position="124"/>
        <end position="171"/>
    </location>
</feature>
<evidence type="ECO:0000313" key="4">
    <source>
        <dbReference type="Proteomes" id="UP001219525"/>
    </source>
</evidence>
<dbReference type="AlphaFoldDB" id="A0AAD6URT4"/>
<keyword evidence="1" id="KW-0378">Hydrolase</keyword>
<evidence type="ECO:0000313" key="3">
    <source>
        <dbReference type="EMBL" id="KAJ7191468.1"/>
    </source>
</evidence>
<dbReference type="Proteomes" id="UP001219525">
    <property type="component" value="Unassembled WGS sequence"/>
</dbReference>